<proteinExistence type="predicted"/>
<dbReference type="EMBL" id="RHQL01000010">
    <property type="protein sequence ID" value="RRV08872.1"/>
    <property type="molecule type" value="Genomic_DNA"/>
</dbReference>
<feature type="transmembrane region" description="Helical" evidence="1">
    <location>
        <begin position="12"/>
        <end position="36"/>
    </location>
</feature>
<evidence type="ECO:0000313" key="2">
    <source>
        <dbReference type="EMBL" id="RRV08872.1"/>
    </source>
</evidence>
<protein>
    <submittedName>
        <fullName evidence="2">Uncharacterized protein</fullName>
    </submittedName>
</protein>
<accession>A0A3R8U279</accession>
<reference evidence="2 3" key="1">
    <citation type="submission" date="2018-10" db="EMBL/GenBank/DDBJ databases">
        <title>Transmission dynamics of multidrug resistant bacteria on intensive care unit surfaces.</title>
        <authorList>
            <person name="D'Souza A.W."/>
            <person name="Potter R.F."/>
            <person name="Wallace M."/>
            <person name="Shupe A."/>
            <person name="Patel S."/>
            <person name="Sun S."/>
            <person name="Gul D."/>
            <person name="Kwon J.H."/>
            <person name="Andleeb S."/>
            <person name="Burnham C.-A.D."/>
            <person name="Dantas G."/>
        </authorList>
    </citation>
    <scope>NUCLEOTIDE SEQUENCE [LARGE SCALE GENOMIC DNA]</scope>
    <source>
        <strain evidence="2 3">PX_177</strain>
    </source>
</reference>
<keyword evidence="1" id="KW-0472">Membrane</keyword>
<dbReference type="AlphaFoldDB" id="A0A3R8U279"/>
<comment type="caution">
    <text evidence="2">The sequence shown here is derived from an EMBL/GenBank/DDBJ whole genome shotgun (WGS) entry which is preliminary data.</text>
</comment>
<keyword evidence="1" id="KW-1133">Transmembrane helix</keyword>
<evidence type="ECO:0000313" key="3">
    <source>
        <dbReference type="Proteomes" id="UP000276506"/>
    </source>
</evidence>
<evidence type="ECO:0000256" key="1">
    <source>
        <dbReference type="SAM" id="Phobius"/>
    </source>
</evidence>
<organism evidence="2 3">
    <name type="scientific">Stutzerimonas xanthomarina</name>
    <dbReference type="NCBI Taxonomy" id="271420"/>
    <lineage>
        <taxon>Bacteria</taxon>
        <taxon>Pseudomonadati</taxon>
        <taxon>Pseudomonadota</taxon>
        <taxon>Gammaproteobacteria</taxon>
        <taxon>Pseudomonadales</taxon>
        <taxon>Pseudomonadaceae</taxon>
        <taxon>Stutzerimonas</taxon>
    </lineage>
</organism>
<keyword evidence="1" id="KW-0812">Transmembrane</keyword>
<sequence length="84" mass="8634">MNGRPDLKAKVGRLIVFSATSTMAAIGLLLSASASWVLGSSWVAPAVSVPCLLFALYGLATTYRSLIEALTEPVAGMPGTPPIS</sequence>
<name>A0A3R8U279_9GAMM</name>
<feature type="transmembrane region" description="Helical" evidence="1">
    <location>
        <begin position="42"/>
        <end position="60"/>
    </location>
</feature>
<dbReference type="Proteomes" id="UP000276506">
    <property type="component" value="Unassembled WGS sequence"/>
</dbReference>
<gene>
    <name evidence="2" type="ORF">EGJ28_16545</name>
</gene>